<dbReference type="SMART" id="SM00966">
    <property type="entry name" value="SpoVT_AbrB"/>
    <property type="match status" value="1"/>
</dbReference>
<protein>
    <submittedName>
        <fullName evidence="3">Holliday junction resolvase</fullName>
    </submittedName>
</protein>
<dbReference type="Gene3D" id="2.10.260.10">
    <property type="match status" value="1"/>
</dbReference>
<dbReference type="RefSeq" id="WP_037165539.1">
    <property type="nucleotide sequence ID" value="NZ_CAJXID010000009.1"/>
</dbReference>
<dbReference type="InterPro" id="IPR037914">
    <property type="entry name" value="SpoVT-AbrB_sf"/>
</dbReference>
<organism evidence="3 4">
    <name type="scientific">Pseudorhizobium pelagicum</name>
    <dbReference type="NCBI Taxonomy" id="1509405"/>
    <lineage>
        <taxon>Bacteria</taxon>
        <taxon>Pseudomonadati</taxon>
        <taxon>Pseudomonadota</taxon>
        <taxon>Alphaproteobacteria</taxon>
        <taxon>Hyphomicrobiales</taxon>
        <taxon>Rhizobiaceae</taxon>
        <taxon>Rhizobium/Agrobacterium group</taxon>
        <taxon>Pseudorhizobium</taxon>
    </lineage>
</organism>
<evidence type="ECO:0000259" key="2">
    <source>
        <dbReference type="PROSITE" id="PS51740"/>
    </source>
</evidence>
<sequence length="83" mass="9330">MRVTSKGQVTIPRDLRELAGIEPNSEVVFTVEDGKLIVAPKKDPSRLQERQRLDDFMATLKRLEGTGDPAMDAETLMGMTRDR</sequence>
<dbReference type="NCBIfam" id="TIGR01439">
    <property type="entry name" value="lp_hng_hel_AbrB"/>
    <property type="match status" value="1"/>
</dbReference>
<dbReference type="InterPro" id="IPR007159">
    <property type="entry name" value="SpoVT-AbrB_dom"/>
</dbReference>
<keyword evidence="1" id="KW-0238">DNA-binding</keyword>
<dbReference type="SUPFAM" id="SSF89447">
    <property type="entry name" value="AbrB/MazE/MraZ-like"/>
    <property type="match status" value="1"/>
</dbReference>
<feature type="domain" description="SpoVT-AbrB" evidence="2">
    <location>
        <begin position="1"/>
        <end position="43"/>
    </location>
</feature>
<dbReference type="Proteomes" id="UP000052167">
    <property type="component" value="Unassembled WGS sequence"/>
</dbReference>
<dbReference type="GO" id="GO:0003677">
    <property type="term" value="F:DNA binding"/>
    <property type="evidence" value="ECO:0007669"/>
    <property type="project" value="UniProtKB-UniRule"/>
</dbReference>
<keyword evidence="4" id="KW-1185">Reference proteome</keyword>
<accession>A0A922NZR6</accession>
<evidence type="ECO:0000256" key="1">
    <source>
        <dbReference type="PROSITE-ProRule" id="PRU01076"/>
    </source>
</evidence>
<evidence type="ECO:0000313" key="4">
    <source>
        <dbReference type="Proteomes" id="UP000052167"/>
    </source>
</evidence>
<dbReference type="AlphaFoldDB" id="A0A922NZR6"/>
<dbReference type="PROSITE" id="PS51740">
    <property type="entry name" value="SPOVT_ABRB"/>
    <property type="match status" value="1"/>
</dbReference>
<proteinExistence type="predicted"/>
<evidence type="ECO:0000313" key="3">
    <source>
        <dbReference type="EMBL" id="KEQ09712.1"/>
    </source>
</evidence>
<comment type="caution">
    <text evidence="3">The sequence shown here is derived from an EMBL/GenBank/DDBJ whole genome shotgun (WGS) entry which is preliminary data.</text>
</comment>
<dbReference type="Pfam" id="PF04014">
    <property type="entry name" value="MazE_antitoxin"/>
    <property type="match status" value="1"/>
</dbReference>
<name>A0A922NZR6_9HYPH</name>
<gene>
    <name evidence="3" type="ORF">GV68_22980</name>
</gene>
<dbReference type="EMBL" id="JOKJ01000006">
    <property type="protein sequence ID" value="KEQ09712.1"/>
    <property type="molecule type" value="Genomic_DNA"/>
</dbReference>
<reference evidence="3 4" key="1">
    <citation type="submission" date="2014-06" db="EMBL/GenBank/DDBJ databases">
        <title>Rhizobium pelagicum/R2-400B4.</title>
        <authorList>
            <person name="Kimes N.E."/>
            <person name="Lopez-Perez M."/>
        </authorList>
    </citation>
    <scope>NUCLEOTIDE SEQUENCE [LARGE SCALE GENOMIC DNA]</scope>
    <source>
        <strain evidence="3 4">R2-400B4</strain>
    </source>
</reference>
<dbReference type="OrthoDB" id="9809003at2"/>